<dbReference type="GO" id="GO:0005524">
    <property type="term" value="F:ATP binding"/>
    <property type="evidence" value="ECO:0007669"/>
    <property type="project" value="InterPro"/>
</dbReference>
<dbReference type="InterPro" id="IPR033690">
    <property type="entry name" value="Adenylat_kinase_CS"/>
</dbReference>
<keyword evidence="1" id="KW-0808">Transferase</keyword>
<evidence type="ECO:0000256" key="1">
    <source>
        <dbReference type="ARBA" id="ARBA00022679"/>
    </source>
</evidence>
<keyword evidence="2" id="KW-0547">Nucleotide-binding</keyword>
<sequence length="239" mass="27041">MTNSKAITKRLLLRAMERAGRGVPGFLIDGFPRLLEQAYEFENSVGLCDQRRRSCDLFFPSGPSLMTSSKPPPLFSIPSSPIVKRLQIGRCTICLFYDCPEEVLINRLLERGKTSGRADDILETIRSVWQVGVRNAAARHTIGAMIDPSTHMIHHPPPYTQTHRSLRAGDNACRPVLRAPRSCAEGRERRLSRRRPRGILQRLPAPEQPNVLVRPRRGEREAETNDLLYHPKPIPIGRD</sequence>
<dbReference type="EMBL" id="RBNI01016282">
    <property type="protein sequence ID" value="RUP10411.1"/>
    <property type="molecule type" value="Genomic_DNA"/>
</dbReference>
<dbReference type="InterPro" id="IPR027417">
    <property type="entry name" value="P-loop_NTPase"/>
</dbReference>
<gene>
    <name evidence="5" type="ORF">BC936DRAFT_140023</name>
</gene>
<protein>
    <recommendedName>
        <fullName evidence="7">Adenylate kinase-domain-containing protein</fullName>
    </recommendedName>
</protein>
<dbReference type="Proteomes" id="UP000268093">
    <property type="component" value="Unassembled WGS sequence"/>
</dbReference>
<reference evidence="5 6" key="1">
    <citation type="journal article" date="2018" name="New Phytol.">
        <title>Phylogenomics of Endogonaceae and evolution of mycorrhizas within Mucoromycota.</title>
        <authorList>
            <person name="Chang Y."/>
            <person name="Desiro A."/>
            <person name="Na H."/>
            <person name="Sandor L."/>
            <person name="Lipzen A."/>
            <person name="Clum A."/>
            <person name="Barry K."/>
            <person name="Grigoriev I.V."/>
            <person name="Martin F.M."/>
            <person name="Stajich J.E."/>
            <person name="Smith M.E."/>
            <person name="Bonito G."/>
            <person name="Spatafora J.W."/>
        </authorList>
    </citation>
    <scope>NUCLEOTIDE SEQUENCE [LARGE SCALE GENOMIC DNA]</scope>
    <source>
        <strain evidence="5 6">GMNB39</strain>
    </source>
</reference>
<proteinExistence type="predicted"/>
<organism evidence="5 6">
    <name type="scientific">Jimgerdemannia flammicorona</name>
    <dbReference type="NCBI Taxonomy" id="994334"/>
    <lineage>
        <taxon>Eukaryota</taxon>
        <taxon>Fungi</taxon>
        <taxon>Fungi incertae sedis</taxon>
        <taxon>Mucoromycota</taxon>
        <taxon>Mucoromycotina</taxon>
        <taxon>Endogonomycetes</taxon>
        <taxon>Endogonales</taxon>
        <taxon>Endogonaceae</taxon>
        <taxon>Jimgerdemannia</taxon>
    </lineage>
</organism>
<evidence type="ECO:0000313" key="6">
    <source>
        <dbReference type="Proteomes" id="UP000268093"/>
    </source>
</evidence>
<comment type="caution">
    <text evidence="5">The sequence shown here is derived from an EMBL/GenBank/DDBJ whole genome shotgun (WGS) entry which is preliminary data.</text>
</comment>
<dbReference type="OrthoDB" id="442176at2759"/>
<keyword evidence="3" id="KW-0418">Kinase</keyword>
<evidence type="ECO:0000256" key="4">
    <source>
        <dbReference type="SAM" id="MobiDB-lite"/>
    </source>
</evidence>
<evidence type="ECO:0000313" key="5">
    <source>
        <dbReference type="EMBL" id="RUP10411.1"/>
    </source>
</evidence>
<dbReference type="Gene3D" id="3.40.50.300">
    <property type="entry name" value="P-loop containing nucleotide triphosphate hydrolases"/>
    <property type="match status" value="1"/>
</dbReference>
<evidence type="ECO:0000256" key="3">
    <source>
        <dbReference type="ARBA" id="ARBA00022777"/>
    </source>
</evidence>
<evidence type="ECO:0000256" key="2">
    <source>
        <dbReference type="ARBA" id="ARBA00022741"/>
    </source>
</evidence>
<evidence type="ECO:0008006" key="7">
    <source>
        <dbReference type="Google" id="ProtNLM"/>
    </source>
</evidence>
<dbReference type="InterPro" id="IPR000850">
    <property type="entry name" value="Adenylat/UMP-CMP_kin"/>
</dbReference>
<dbReference type="PANTHER" id="PTHR23359">
    <property type="entry name" value="NUCLEOTIDE KINASE"/>
    <property type="match status" value="1"/>
</dbReference>
<dbReference type="GO" id="GO:0019205">
    <property type="term" value="F:nucleobase-containing compound kinase activity"/>
    <property type="evidence" value="ECO:0007669"/>
    <property type="project" value="InterPro"/>
</dbReference>
<name>A0A433B6I3_9FUNG</name>
<keyword evidence="6" id="KW-1185">Reference proteome</keyword>
<dbReference type="SUPFAM" id="SSF52540">
    <property type="entry name" value="P-loop containing nucleoside triphosphate hydrolases"/>
    <property type="match status" value="1"/>
</dbReference>
<dbReference type="AlphaFoldDB" id="A0A433B6I3"/>
<feature type="region of interest" description="Disordered" evidence="4">
    <location>
        <begin position="203"/>
        <end position="239"/>
    </location>
</feature>
<accession>A0A433B6I3</accession>
<dbReference type="GO" id="GO:0006139">
    <property type="term" value="P:nucleobase-containing compound metabolic process"/>
    <property type="evidence" value="ECO:0007669"/>
    <property type="project" value="InterPro"/>
</dbReference>
<dbReference type="PROSITE" id="PS00113">
    <property type="entry name" value="ADENYLATE_KINASE"/>
    <property type="match status" value="1"/>
</dbReference>